<evidence type="ECO:0000256" key="3">
    <source>
        <dbReference type="ARBA" id="ARBA00010682"/>
    </source>
</evidence>
<evidence type="ECO:0000256" key="2">
    <source>
        <dbReference type="ARBA" id="ARBA00005042"/>
    </source>
</evidence>
<name>A0A443R791_9ACAR</name>
<dbReference type="PROSITE" id="PS50035">
    <property type="entry name" value="PLD"/>
    <property type="match status" value="1"/>
</dbReference>
<evidence type="ECO:0000256" key="5">
    <source>
        <dbReference type="ARBA" id="ARBA00022679"/>
    </source>
</evidence>
<dbReference type="Pfam" id="PF13091">
    <property type="entry name" value="PLDc_2"/>
    <property type="match status" value="1"/>
</dbReference>
<comment type="catalytic activity">
    <reaction evidence="10 11">
        <text>a CDP-1,2-diacyl-sn-glycerol + sn-glycerol 3-phosphate = a 1,2-diacyl-sn-glycero-3-phospho-(1'-sn-glycero-3'-phosphate) + CMP + H(+)</text>
        <dbReference type="Rhea" id="RHEA:12593"/>
        <dbReference type="ChEBI" id="CHEBI:15378"/>
        <dbReference type="ChEBI" id="CHEBI:57597"/>
        <dbReference type="ChEBI" id="CHEBI:58332"/>
        <dbReference type="ChEBI" id="CHEBI:60110"/>
        <dbReference type="ChEBI" id="CHEBI:60377"/>
        <dbReference type="EC" id="2.7.8.5"/>
    </reaction>
</comment>
<evidence type="ECO:0000259" key="12">
    <source>
        <dbReference type="PROSITE" id="PS50035"/>
    </source>
</evidence>
<keyword evidence="9 11" id="KW-1208">Phospholipid metabolism</keyword>
<dbReference type="InterPro" id="IPR025202">
    <property type="entry name" value="PLD-like_dom"/>
</dbReference>
<dbReference type="GO" id="GO:0005739">
    <property type="term" value="C:mitochondrion"/>
    <property type="evidence" value="ECO:0007669"/>
    <property type="project" value="UniProtKB-SubCell"/>
</dbReference>
<keyword evidence="4 11" id="KW-0444">Lipid biosynthesis</keyword>
<organism evidence="13 14">
    <name type="scientific">Dinothrombium tinctorium</name>
    <dbReference type="NCBI Taxonomy" id="1965070"/>
    <lineage>
        <taxon>Eukaryota</taxon>
        <taxon>Metazoa</taxon>
        <taxon>Ecdysozoa</taxon>
        <taxon>Arthropoda</taxon>
        <taxon>Chelicerata</taxon>
        <taxon>Arachnida</taxon>
        <taxon>Acari</taxon>
        <taxon>Acariformes</taxon>
        <taxon>Trombidiformes</taxon>
        <taxon>Prostigmata</taxon>
        <taxon>Anystina</taxon>
        <taxon>Parasitengona</taxon>
        <taxon>Trombidioidea</taxon>
        <taxon>Trombidiidae</taxon>
        <taxon>Dinothrombium</taxon>
    </lineage>
</organism>
<keyword evidence="7 11" id="KW-0443">Lipid metabolism</keyword>
<comment type="similarity">
    <text evidence="3 11">Belongs to the CDP-alcohol phosphatidyltransferase class-II family.</text>
</comment>
<dbReference type="GO" id="GO:0008444">
    <property type="term" value="F:CDP-diacylglycerol-glycerol-3-phosphate 3-phosphatidyltransferase activity"/>
    <property type="evidence" value="ECO:0007669"/>
    <property type="project" value="UniProtKB-EC"/>
</dbReference>
<comment type="subcellular location">
    <subcellularLocation>
        <location evidence="11">Mitochondrion</location>
    </subcellularLocation>
</comment>
<dbReference type="PANTHER" id="PTHR12586">
    <property type="entry name" value="CDP-DIACYLGLYCEROL--SERINE O-PHOSPHATIDYLTRANSFERASE"/>
    <property type="match status" value="1"/>
</dbReference>
<dbReference type="SUPFAM" id="SSF56024">
    <property type="entry name" value="Phospholipase D/nuclease"/>
    <property type="match status" value="2"/>
</dbReference>
<protein>
    <recommendedName>
        <fullName evidence="11">CDP-diacylglycerol--glycerol-3-phosphate 3-phosphatidyltransferase</fullName>
        <ecNumber evidence="11">2.7.8.5</ecNumber>
    </recommendedName>
</protein>
<evidence type="ECO:0000256" key="9">
    <source>
        <dbReference type="ARBA" id="ARBA00023264"/>
    </source>
</evidence>
<evidence type="ECO:0000256" key="6">
    <source>
        <dbReference type="ARBA" id="ARBA00022737"/>
    </source>
</evidence>
<dbReference type="PANTHER" id="PTHR12586:SF1">
    <property type="entry name" value="CDP-DIACYLGLYCEROL--GLYCEROL-3-PHOSPHATE 3-PHOSPHATIDYLTRANSFERASE, MITOCHONDRIAL"/>
    <property type="match status" value="1"/>
</dbReference>
<evidence type="ECO:0000256" key="7">
    <source>
        <dbReference type="ARBA" id="ARBA00023098"/>
    </source>
</evidence>
<evidence type="ECO:0000256" key="1">
    <source>
        <dbReference type="ARBA" id="ARBA00003537"/>
    </source>
</evidence>
<evidence type="ECO:0000256" key="8">
    <source>
        <dbReference type="ARBA" id="ARBA00023209"/>
    </source>
</evidence>
<dbReference type="EC" id="2.7.8.5" evidence="11"/>
<keyword evidence="14" id="KW-1185">Reference proteome</keyword>
<evidence type="ECO:0000256" key="11">
    <source>
        <dbReference type="RuleBase" id="RU365024"/>
    </source>
</evidence>
<dbReference type="Gene3D" id="3.30.870.10">
    <property type="entry name" value="Endonuclease Chain A"/>
    <property type="match status" value="2"/>
</dbReference>
<keyword evidence="11" id="KW-0067">ATP-binding</keyword>
<dbReference type="UniPathway" id="UPA00084">
    <property type="reaction ID" value="UER00503"/>
</dbReference>
<feature type="non-terminal residue" evidence="13">
    <location>
        <position position="1"/>
    </location>
</feature>
<keyword evidence="8 11" id="KW-0594">Phospholipid biosynthesis</keyword>
<proteinExistence type="inferred from homology"/>
<keyword evidence="6" id="KW-0677">Repeat</keyword>
<evidence type="ECO:0000256" key="10">
    <source>
        <dbReference type="ARBA" id="ARBA00048586"/>
    </source>
</evidence>
<dbReference type="GO" id="GO:0005524">
    <property type="term" value="F:ATP binding"/>
    <property type="evidence" value="ECO:0007669"/>
    <property type="project" value="UniProtKB-KW"/>
</dbReference>
<dbReference type="Proteomes" id="UP000285301">
    <property type="component" value="Unassembled WGS sequence"/>
</dbReference>
<accession>A0A443R791</accession>
<keyword evidence="5 11" id="KW-0808">Transferase</keyword>
<evidence type="ECO:0000256" key="4">
    <source>
        <dbReference type="ARBA" id="ARBA00022516"/>
    </source>
</evidence>
<dbReference type="InterPro" id="IPR001736">
    <property type="entry name" value="PLipase_D/transphosphatidylase"/>
</dbReference>
<keyword evidence="11" id="KW-0496">Mitochondrion</keyword>
<dbReference type="OrthoDB" id="10250191at2759"/>
<sequence length="418" mass="49431">ELTSKSKQRIVLSSLYIGTNKMEKELMLSIKKTMEQQSNLKLTVLVDYMRGNRLNDSKDTTSSTKALLQPLINERSELAFYLSPLYAKWWRKYFLFRRQKLNEIISVQHIKCFIFDNNLVISGANLSQNYFTNRQDRYFCFYNCKEVCDYFEDLIKLVSTFSLQLTKNGDYNLDSSWPYHPMNNKTTNLFMNAAYKRINDFQQKYSHRVTELNQPKTVLIPLVQMKTFNINDDEIFTTQLLKNAPPSSSIKLTTGYFNLTKEYMKIILNRKTKNFDILMASERANGFYGAKGVMNNIPSAYTHLARKFLRRVESNKVNINLWSYFRENWTFHAKGLWINYEPGFMLTTIGSPNFGYRSVNRDLEAQVALITEDEELKSRLKNEYERLWNFSQRVETENELPTVKLWVTFVTDFVKHFF</sequence>
<comment type="pathway">
    <text evidence="2 11">Phospholipid metabolism; phosphatidylglycerol biosynthesis; phosphatidylglycerol from CDP-diacylglycerol: step 1/2.</text>
</comment>
<evidence type="ECO:0000313" key="13">
    <source>
        <dbReference type="EMBL" id="RWS11135.1"/>
    </source>
</evidence>
<dbReference type="EMBL" id="NCKU01001830">
    <property type="protein sequence ID" value="RWS11135.1"/>
    <property type="molecule type" value="Genomic_DNA"/>
</dbReference>
<evidence type="ECO:0000313" key="14">
    <source>
        <dbReference type="Proteomes" id="UP000285301"/>
    </source>
</evidence>
<dbReference type="PIRSF" id="PIRSF000850">
    <property type="entry name" value="Phospholipase_D_PSS"/>
    <property type="match status" value="1"/>
</dbReference>
<gene>
    <name evidence="13" type="ORF">B4U79_00199</name>
</gene>
<keyword evidence="11" id="KW-0547">Nucleotide-binding</keyword>
<comment type="function">
    <text evidence="1 11">Functions in the biosynthesis of the anionic phospholipids phosphatidylglycerol and cardiolipin.</text>
</comment>
<reference evidence="13 14" key="1">
    <citation type="journal article" date="2018" name="Gigascience">
        <title>Genomes of trombidid mites reveal novel predicted allergens and laterally-transferred genes associated with secondary metabolism.</title>
        <authorList>
            <person name="Dong X."/>
            <person name="Chaisiri K."/>
            <person name="Xia D."/>
            <person name="Armstrong S.D."/>
            <person name="Fang Y."/>
            <person name="Donnelly M.J."/>
            <person name="Kadowaki T."/>
            <person name="McGarry J.W."/>
            <person name="Darby A.C."/>
            <person name="Makepeace B.L."/>
        </authorList>
    </citation>
    <scope>NUCLEOTIDE SEQUENCE [LARGE SCALE GENOMIC DNA]</scope>
    <source>
        <strain evidence="13">UoL-WK</strain>
    </source>
</reference>
<dbReference type="AlphaFoldDB" id="A0A443R791"/>
<dbReference type="STRING" id="1965070.A0A443R791"/>
<dbReference type="InterPro" id="IPR016270">
    <property type="entry name" value="PGS1"/>
</dbReference>
<dbReference type="CDD" id="cd09137">
    <property type="entry name" value="PLDc_PGS1_euk_2"/>
    <property type="match status" value="1"/>
</dbReference>
<comment type="caution">
    <text evidence="13">The sequence shown here is derived from an EMBL/GenBank/DDBJ whole genome shotgun (WGS) entry which is preliminary data.</text>
</comment>
<feature type="domain" description="PLD phosphodiesterase" evidence="12">
    <location>
        <begin position="104"/>
        <end position="130"/>
    </location>
</feature>
<dbReference type="GO" id="GO:0032049">
    <property type="term" value="P:cardiolipin biosynthetic process"/>
    <property type="evidence" value="ECO:0007669"/>
    <property type="project" value="InterPro"/>
</dbReference>